<proteinExistence type="predicted"/>
<keyword evidence="2" id="KW-0378">Hydrolase</keyword>
<evidence type="ECO:0000313" key="6">
    <source>
        <dbReference type="Proteomes" id="UP000789739"/>
    </source>
</evidence>
<dbReference type="InterPro" id="IPR051558">
    <property type="entry name" value="Metallophosphoesterase_PAP"/>
</dbReference>
<sequence>MLRPAKPDLYLLIILLTLVCLCVCDISDWQSTSTVHKEAFTDEDLDFLVFGDWGMNGQDPATHKFLQKAVADAMEICADEHDSKFVVNVGDNFYKGGKYDYQGVQTVDDEKWNTIWLDVYNGAKLSSINWYTVAGNHDWYNNVSAQIDYSLNKNNRFYLPALFYVRRTSFGPKNSTVAWIHIDTNIFFYDEATQKAKGMFGNFEIMGWDRDGAVEEKLKWIEDRLVENQDAKWIFVIGHHPLIGDCAQRYRMKELIPILDRHRVTAYFAGHNHVLEFLAPTRWSRFAQFISGAGSRTSKACEGDDWVSAKGTVGFLHVRISDKSGKMVYEFVDATDPSIEGGTQVFNGSLTNRPYWYPK</sequence>
<keyword evidence="1 3" id="KW-0732">Signal</keyword>
<organism evidence="5 6">
    <name type="scientific">Paraglomus brasilianum</name>
    <dbReference type="NCBI Taxonomy" id="144538"/>
    <lineage>
        <taxon>Eukaryota</taxon>
        <taxon>Fungi</taxon>
        <taxon>Fungi incertae sedis</taxon>
        <taxon>Mucoromycota</taxon>
        <taxon>Glomeromycotina</taxon>
        <taxon>Glomeromycetes</taxon>
        <taxon>Paraglomerales</taxon>
        <taxon>Paraglomeraceae</taxon>
        <taxon>Paraglomus</taxon>
    </lineage>
</organism>
<feature type="signal peptide" evidence="3">
    <location>
        <begin position="1"/>
        <end position="24"/>
    </location>
</feature>
<dbReference type="Gene3D" id="3.60.21.10">
    <property type="match status" value="1"/>
</dbReference>
<dbReference type="EMBL" id="CAJVPI010000013">
    <property type="protein sequence ID" value="CAG8455480.1"/>
    <property type="molecule type" value="Genomic_DNA"/>
</dbReference>
<feature type="chain" id="PRO_5040485950" evidence="3">
    <location>
        <begin position="25"/>
        <end position="359"/>
    </location>
</feature>
<keyword evidence="6" id="KW-1185">Reference proteome</keyword>
<evidence type="ECO:0000256" key="1">
    <source>
        <dbReference type="ARBA" id="ARBA00022729"/>
    </source>
</evidence>
<name>A0A9N8YTV1_9GLOM</name>
<evidence type="ECO:0000313" key="5">
    <source>
        <dbReference type="EMBL" id="CAG8455480.1"/>
    </source>
</evidence>
<protein>
    <submittedName>
        <fullName evidence="5">10510_t:CDS:1</fullName>
    </submittedName>
</protein>
<evidence type="ECO:0000259" key="4">
    <source>
        <dbReference type="Pfam" id="PF00149"/>
    </source>
</evidence>
<dbReference type="GO" id="GO:0016787">
    <property type="term" value="F:hydrolase activity"/>
    <property type="evidence" value="ECO:0007669"/>
    <property type="project" value="UniProtKB-KW"/>
</dbReference>
<dbReference type="InterPro" id="IPR029052">
    <property type="entry name" value="Metallo-depent_PP-like"/>
</dbReference>
<reference evidence="5" key="1">
    <citation type="submission" date="2021-06" db="EMBL/GenBank/DDBJ databases">
        <authorList>
            <person name="Kallberg Y."/>
            <person name="Tangrot J."/>
            <person name="Rosling A."/>
        </authorList>
    </citation>
    <scope>NUCLEOTIDE SEQUENCE</scope>
    <source>
        <strain evidence="5">BR232B</strain>
    </source>
</reference>
<dbReference type="PANTHER" id="PTHR10161">
    <property type="entry name" value="TARTRATE-RESISTANT ACID PHOSPHATASE TYPE 5"/>
    <property type="match status" value="1"/>
</dbReference>
<gene>
    <name evidence="5" type="ORF">PBRASI_LOCUS287</name>
</gene>
<dbReference type="PANTHER" id="PTHR10161:SF14">
    <property type="entry name" value="TARTRATE-RESISTANT ACID PHOSPHATASE TYPE 5"/>
    <property type="match status" value="1"/>
</dbReference>
<dbReference type="SUPFAM" id="SSF56300">
    <property type="entry name" value="Metallo-dependent phosphatases"/>
    <property type="match status" value="1"/>
</dbReference>
<dbReference type="OrthoDB" id="411211at2759"/>
<feature type="domain" description="Calcineurin-like phosphoesterase" evidence="4">
    <location>
        <begin position="47"/>
        <end position="274"/>
    </location>
</feature>
<evidence type="ECO:0000256" key="2">
    <source>
        <dbReference type="ARBA" id="ARBA00022801"/>
    </source>
</evidence>
<dbReference type="Proteomes" id="UP000789739">
    <property type="component" value="Unassembled WGS sequence"/>
</dbReference>
<dbReference type="Pfam" id="PF00149">
    <property type="entry name" value="Metallophos"/>
    <property type="match status" value="1"/>
</dbReference>
<evidence type="ECO:0000256" key="3">
    <source>
        <dbReference type="SAM" id="SignalP"/>
    </source>
</evidence>
<comment type="caution">
    <text evidence="5">The sequence shown here is derived from an EMBL/GenBank/DDBJ whole genome shotgun (WGS) entry which is preliminary data.</text>
</comment>
<dbReference type="AlphaFoldDB" id="A0A9N8YTV1"/>
<dbReference type="InterPro" id="IPR004843">
    <property type="entry name" value="Calcineurin-like_PHP"/>
</dbReference>
<accession>A0A9N8YTV1</accession>